<dbReference type="PIRSF" id="PIRSF002741">
    <property type="entry name" value="MppA"/>
    <property type="match status" value="1"/>
</dbReference>
<keyword evidence="1" id="KW-0732">Signal</keyword>
<dbReference type="InterPro" id="IPR000914">
    <property type="entry name" value="SBP_5_dom"/>
</dbReference>
<comment type="caution">
    <text evidence="3">The sequence shown here is derived from an EMBL/GenBank/DDBJ whole genome shotgun (WGS) entry which is preliminary data.</text>
</comment>
<accession>A0ABT6WPK7</accession>
<dbReference type="PANTHER" id="PTHR30290:SF65">
    <property type="entry name" value="MONOACYL PHOSPHATIDYLINOSITOL TETRAMANNOSIDE-BINDING PROTEIN LPQW-RELATED"/>
    <property type="match status" value="1"/>
</dbReference>
<name>A0ABT6WPK7_9ACTN</name>
<dbReference type="InterPro" id="IPR039424">
    <property type="entry name" value="SBP_5"/>
</dbReference>
<sequence length="501" mass="52344">MKRRILLAAMAAATVATTAGCFAEQATTPTAGGEKRLRVGSAFAPDGRLSPYTDDATLVTQFGAAEPLVRLKPDGLVEPALAASWTQPDDKTLRLTLRDNVTFHDGTALTAKAAVDALTHATAAKPAPRAIAKVKLTATAVDDKTIDVRTEQPDPALLNRLASPQLMILAPKAYAEDAGRPDPVGHGTGPYRITRVQGATAATLERFDTYWGGRPQLPGLDVRFLTDGAARAGALRAGEVDVVNALPVAQLPNITDQRVVEIPLPRTIGLHLVSSEGKAFADAGLRAAAKAALDPAAITAAVYEGRADAPTGLFGPASAWAATARPAVPVVAAATAADPAGRKITLATYTDRPELPEVASAIAAAWKTRGFEVETVVREYTVLEPDLLAGKFDAVLGTRSYLLDAADPIGYLRSDFSCEGSYNLARFCDPAVEARLDAADAVTDIAGRQDAALRIEADLTGRAITVPIGHERARIGAAKGVGGLAEDPYERTLVTVGTSLR</sequence>
<protein>
    <submittedName>
        <fullName evidence="3">ABC transporter substrate-binding protein</fullName>
    </submittedName>
</protein>
<feature type="domain" description="Solute-binding protein family 5" evidence="2">
    <location>
        <begin position="77"/>
        <end position="422"/>
    </location>
</feature>
<gene>
    <name evidence="3" type="ORF">QLQ12_23985</name>
</gene>
<evidence type="ECO:0000259" key="2">
    <source>
        <dbReference type="Pfam" id="PF00496"/>
    </source>
</evidence>
<dbReference type="Gene3D" id="3.40.190.10">
    <property type="entry name" value="Periplasmic binding protein-like II"/>
    <property type="match status" value="1"/>
</dbReference>
<evidence type="ECO:0000313" key="4">
    <source>
        <dbReference type="Proteomes" id="UP001241758"/>
    </source>
</evidence>
<dbReference type="RefSeq" id="WP_282762670.1">
    <property type="nucleotide sequence ID" value="NZ_JASCTH010000016.1"/>
</dbReference>
<dbReference type="Pfam" id="PF00496">
    <property type="entry name" value="SBP_bac_5"/>
    <property type="match status" value="1"/>
</dbReference>
<evidence type="ECO:0000313" key="3">
    <source>
        <dbReference type="EMBL" id="MDI6101686.1"/>
    </source>
</evidence>
<reference evidence="3 4" key="1">
    <citation type="submission" date="2023-05" db="EMBL/GenBank/DDBJ databases">
        <title>Actinoplanes sp. NEAU-A12 genome sequencing.</title>
        <authorList>
            <person name="Wang Z.-S."/>
        </authorList>
    </citation>
    <scope>NUCLEOTIDE SEQUENCE [LARGE SCALE GENOMIC DNA]</scope>
    <source>
        <strain evidence="3 4">NEAU-A12</strain>
    </source>
</reference>
<keyword evidence="4" id="KW-1185">Reference proteome</keyword>
<evidence type="ECO:0000256" key="1">
    <source>
        <dbReference type="SAM" id="SignalP"/>
    </source>
</evidence>
<organism evidence="3 4">
    <name type="scientific">Actinoplanes sandaracinus</name>
    <dbReference type="NCBI Taxonomy" id="3045177"/>
    <lineage>
        <taxon>Bacteria</taxon>
        <taxon>Bacillati</taxon>
        <taxon>Actinomycetota</taxon>
        <taxon>Actinomycetes</taxon>
        <taxon>Micromonosporales</taxon>
        <taxon>Micromonosporaceae</taxon>
        <taxon>Actinoplanes</taxon>
    </lineage>
</organism>
<feature type="chain" id="PRO_5045683303" evidence="1">
    <location>
        <begin position="24"/>
        <end position="501"/>
    </location>
</feature>
<dbReference type="PROSITE" id="PS51257">
    <property type="entry name" value="PROKAR_LIPOPROTEIN"/>
    <property type="match status" value="1"/>
</dbReference>
<dbReference type="Gene3D" id="3.10.105.10">
    <property type="entry name" value="Dipeptide-binding Protein, Domain 3"/>
    <property type="match status" value="1"/>
</dbReference>
<feature type="signal peptide" evidence="1">
    <location>
        <begin position="1"/>
        <end position="23"/>
    </location>
</feature>
<proteinExistence type="predicted"/>
<dbReference type="InterPro" id="IPR030678">
    <property type="entry name" value="Peptide/Ni-bd"/>
</dbReference>
<dbReference type="Proteomes" id="UP001241758">
    <property type="component" value="Unassembled WGS sequence"/>
</dbReference>
<dbReference type="SUPFAM" id="SSF53850">
    <property type="entry name" value="Periplasmic binding protein-like II"/>
    <property type="match status" value="1"/>
</dbReference>
<dbReference type="PANTHER" id="PTHR30290">
    <property type="entry name" value="PERIPLASMIC BINDING COMPONENT OF ABC TRANSPORTER"/>
    <property type="match status" value="1"/>
</dbReference>
<dbReference type="EMBL" id="JASCTH010000016">
    <property type="protein sequence ID" value="MDI6101686.1"/>
    <property type="molecule type" value="Genomic_DNA"/>
</dbReference>